<evidence type="ECO:0000256" key="1">
    <source>
        <dbReference type="PIRNR" id="PIRNR006386"/>
    </source>
</evidence>
<evidence type="ECO:0000313" key="4">
    <source>
        <dbReference type="EMBL" id="BAF86541.1"/>
    </source>
</evidence>
<proteinExistence type="inferred from homology"/>
<gene>
    <name evidence="4" type="ordered locus">AZC_0543</name>
</gene>
<name>A8IMF7_AZOC5</name>
<dbReference type="Gene3D" id="3.40.30.10">
    <property type="entry name" value="Glutaredoxin"/>
    <property type="match status" value="1"/>
</dbReference>
<dbReference type="GO" id="GO:0004602">
    <property type="term" value="F:glutathione peroxidase activity"/>
    <property type="evidence" value="ECO:0007669"/>
    <property type="project" value="TreeGrafter"/>
</dbReference>
<dbReference type="InterPro" id="IPR051924">
    <property type="entry name" value="GST_Kappa/NadH"/>
</dbReference>
<sequence length="205" mass="22580">MSRRIGYFFSVVSPWSFLGNDRLLKIAARHGATVEFRPVELGPVFAETGGLPLAKRAPQRQRQRLVELQRWRLKLGLDFHIQPAHWPFNPGLVDRTVIAALLAGHPVEPLLARLFSGVWQRQENLADPAVIVALADEVGLPGAELVAAADGEAAQQAYLANRELALKSDVFGAPSYVLDGEVFWGQDRLDLLDDALTSGRPPFRA</sequence>
<dbReference type="GO" id="GO:0018845">
    <property type="term" value="F:2-hydroxychromene-2-carboxylate isomerase activity"/>
    <property type="evidence" value="ECO:0007669"/>
    <property type="project" value="UniProtKB-UniRule"/>
</dbReference>
<dbReference type="Pfam" id="PF01323">
    <property type="entry name" value="DSBA"/>
    <property type="match status" value="1"/>
</dbReference>
<reference evidence="4 5" key="6">
    <citation type="journal article" date="2011" name="Appl. Environ. Microbiol.">
        <title>Involvement of the azorhizobial chromosome partition gene (parA) in the onset of bacteroid differentiation during Sesbania rostrata stem nodule development.</title>
        <authorList>
            <person name="Liu CT."/>
            <person name="Lee KB."/>
            <person name="Wang YS."/>
            <person name="Peng MH."/>
            <person name="Lee KT."/>
            <person name="Suzuki S."/>
            <person name="Suzuki T."/>
            <person name="Oyaizu H."/>
        </authorList>
    </citation>
    <scope>NUCLEOTIDE SEQUENCE [LARGE SCALE GENOMIC DNA]</scope>
    <source>
        <strain evidence="5">ATCC 43989 / DSM 5975 / JCM 20966 / LMG 6465 / NBRC 14845 / NCIMB 13405 / ORS 571</strain>
    </source>
</reference>
<feature type="domain" description="DSBA-like thioredoxin" evidence="3">
    <location>
        <begin position="5"/>
        <end position="196"/>
    </location>
</feature>
<reference evidence="4 5" key="3">
    <citation type="journal article" date="2008" name="BMC Genomics">
        <title>The genome of the versatile nitrogen fixer Azorhizobium caulinodans ORS571.</title>
        <authorList>
            <person name="Lee KB."/>
            <person name="Backer P.D."/>
            <person name="Aono T."/>
            <person name="Liu CT."/>
            <person name="Suzuki S."/>
            <person name="Suzuki T."/>
            <person name="Kaneko T."/>
            <person name="Yamada M."/>
            <person name="Tabata S."/>
            <person name="Kupfer D.M."/>
            <person name="Najar F.Z."/>
            <person name="Wiley G.B."/>
            <person name="Roe B."/>
            <person name="Binnewies T.T."/>
            <person name="Ussery D.W."/>
            <person name="D'Haeze W."/>
            <person name="Herder J.D."/>
            <person name="Gevers D."/>
            <person name="Vereecke D."/>
            <person name="Holsters M."/>
            <person name="Oyaizu H."/>
        </authorList>
    </citation>
    <scope>NUCLEOTIDE SEQUENCE [LARGE SCALE GENOMIC DNA]</scope>
    <source>
        <strain evidence="5">ATCC 43989 / DSM 5975 / JCM 20966 / LMG 6465 / NBRC 14845 / NCIMB 13405 / ORS 571</strain>
    </source>
</reference>
<reference evidence="5" key="2">
    <citation type="submission" date="2007-04" db="EMBL/GenBank/DDBJ databases">
        <title>Complete genome sequence of the nitrogen-fixing bacterium Azorhizobium caulinodans ORS571.</title>
        <authorList>
            <person name="Lee K.B."/>
            <person name="Backer P.D."/>
            <person name="Aono T."/>
            <person name="Liu C.T."/>
            <person name="Suzuki S."/>
            <person name="Suzuki T."/>
            <person name="Kaneko T."/>
            <person name="Yamada M."/>
            <person name="Tabata S."/>
            <person name="Kupfer D.M."/>
            <person name="Najar F.Z."/>
            <person name="Wiley G.B."/>
            <person name="Roe B."/>
            <person name="Binnewies T."/>
            <person name="Ussery D."/>
            <person name="Vereecke D."/>
            <person name="Gevers D."/>
            <person name="Holsters M."/>
            <person name="Oyaizu H."/>
        </authorList>
    </citation>
    <scope>NUCLEOTIDE SEQUENCE [LARGE SCALE GENOMIC DNA]</scope>
    <source>
        <strain evidence="5">ATCC 43989 / DSM 5975 / JCM 20966 / LMG 6465 / NBRC 14845 / NCIMB 13405 / ORS 571</strain>
    </source>
</reference>
<dbReference type="SUPFAM" id="SSF52833">
    <property type="entry name" value="Thioredoxin-like"/>
    <property type="match status" value="1"/>
</dbReference>
<reference evidence="4 5" key="4">
    <citation type="journal article" date="2009" name="Appl. Environ. Microbiol.">
        <title>Comparative genome-wide transcriptional profiling of Azorhizobium caulinodans ORS571 grown under free-living and symbiotic conditions.</title>
        <authorList>
            <person name="Tsukada S."/>
            <person name="Aono T."/>
            <person name="Akiba N."/>
            <person name="Lee KB."/>
            <person name="Liu CT."/>
            <person name="Toyazaki H."/>
            <person name="Oyaizu H."/>
        </authorList>
    </citation>
    <scope>NUCLEOTIDE SEQUENCE [LARGE SCALE GENOMIC DNA]</scope>
    <source>
        <strain evidence="5">ATCC 43989 / DSM 5975 / JCM 20966 / LMG 6465 / NBRC 14845 / NCIMB 13405 / ORS 571</strain>
    </source>
</reference>
<dbReference type="InterPro" id="IPR044087">
    <property type="entry name" value="NahD-like"/>
</dbReference>
<dbReference type="eggNOG" id="COG3917">
    <property type="taxonomic scope" value="Bacteria"/>
</dbReference>
<protein>
    <recommendedName>
        <fullName evidence="1">2-hydroxychromene-2-carboxylate isomerase</fullName>
        <ecNumber evidence="1">5.99.1.4</ecNumber>
    </recommendedName>
</protein>
<dbReference type="KEGG" id="azc:AZC_0543"/>
<dbReference type="STRING" id="438753.AZC_0543"/>
<dbReference type="HOGENOM" id="CLU_069253_1_3_5"/>
<dbReference type="PIRSF" id="PIRSF006386">
    <property type="entry name" value="HCCAis_GSTk"/>
    <property type="match status" value="1"/>
</dbReference>
<dbReference type="InterPro" id="IPR001853">
    <property type="entry name" value="DSBA-like_thioredoxin_dom"/>
</dbReference>
<dbReference type="Proteomes" id="UP000000270">
    <property type="component" value="Chromosome"/>
</dbReference>
<dbReference type="EC" id="5.99.1.4" evidence="1"/>
<organism evidence="4 5">
    <name type="scientific">Azorhizobium caulinodans (strain ATCC 43989 / DSM 5975 / JCM 20966 / LMG 6465 / NBRC 14845 / NCIMB 13405 / ORS 571)</name>
    <dbReference type="NCBI Taxonomy" id="438753"/>
    <lineage>
        <taxon>Bacteria</taxon>
        <taxon>Pseudomonadati</taxon>
        <taxon>Pseudomonadota</taxon>
        <taxon>Alphaproteobacteria</taxon>
        <taxon>Hyphomicrobiales</taxon>
        <taxon>Xanthobacteraceae</taxon>
        <taxon>Azorhizobium</taxon>
    </lineage>
</organism>
<dbReference type="AlphaFoldDB" id="A8IMF7"/>
<comment type="similarity">
    <text evidence="1">Belongs to the GST superfamily. NadH family.</text>
</comment>
<evidence type="ECO:0000259" key="3">
    <source>
        <dbReference type="Pfam" id="PF01323"/>
    </source>
</evidence>
<dbReference type="GO" id="GO:1901170">
    <property type="term" value="P:naphthalene catabolic process"/>
    <property type="evidence" value="ECO:0007669"/>
    <property type="project" value="InterPro"/>
</dbReference>
<dbReference type="GO" id="GO:0004364">
    <property type="term" value="F:glutathione transferase activity"/>
    <property type="evidence" value="ECO:0007669"/>
    <property type="project" value="TreeGrafter"/>
</dbReference>
<dbReference type="InterPro" id="IPR014440">
    <property type="entry name" value="HCCAis_GSTk"/>
</dbReference>
<dbReference type="RefSeq" id="WP_012169074.1">
    <property type="nucleotide sequence ID" value="NC_009937.1"/>
</dbReference>
<keyword evidence="1 4" id="KW-0413">Isomerase</keyword>
<accession>A8IMF7</accession>
<evidence type="ECO:0000256" key="2">
    <source>
        <dbReference type="PIRSR" id="PIRSR006386-1"/>
    </source>
</evidence>
<comment type="catalytic activity">
    <reaction evidence="1">
        <text>2-hydroxychromene-2-carboxylate = (3E)-4-(2-hydroxyphenyl)-2-oxobut-3-enoate</text>
        <dbReference type="Rhea" id="RHEA:27401"/>
        <dbReference type="ChEBI" id="CHEBI:59350"/>
        <dbReference type="ChEBI" id="CHEBI:59353"/>
        <dbReference type="EC" id="5.99.1.4"/>
    </reaction>
</comment>
<keyword evidence="5" id="KW-1185">Reference proteome</keyword>
<dbReference type="CDD" id="cd03022">
    <property type="entry name" value="DsbA_HCCA_Iso"/>
    <property type="match status" value="1"/>
</dbReference>
<dbReference type="EMBL" id="AP009384">
    <property type="protein sequence ID" value="BAF86541.1"/>
    <property type="molecule type" value="Genomic_DNA"/>
</dbReference>
<reference evidence="4 5" key="1">
    <citation type="journal article" date="2007" name="Appl. Environ. Microbiol.">
        <title>Rhizobial factors required for stem nodule maturation and maintenance in Sesbania rostrata-Azorhizobium caulinodans ORS571 symbiosis.</title>
        <authorList>
            <person name="Suzuki S."/>
            <person name="Aono T."/>
            <person name="Lee KB."/>
            <person name="Suzuki T."/>
            <person name="Liu CT."/>
            <person name="Miwa H."/>
            <person name="Wakao S."/>
            <person name="Iki T."/>
            <person name="Oyaizu H."/>
        </authorList>
    </citation>
    <scope>NUCLEOTIDE SEQUENCE [LARGE SCALE GENOMIC DNA]</scope>
    <source>
        <strain evidence="5">ATCC 43989 / DSM 5975 / JCM 20966 / LMG 6465 / NBRC 14845 / NCIMB 13405 / ORS 571</strain>
    </source>
</reference>
<feature type="active site" description="Nucleophile" evidence="2">
    <location>
        <position position="13"/>
    </location>
</feature>
<reference evidence="4 5" key="5">
    <citation type="journal article" date="2010" name="Appl. Environ. Microbiol.">
        <title>phrR-like gene praR of Azorhizobium caulinodans ORS571 is essential for symbiosis with Sesbania rostrata and is involved in expression of reb genes.</title>
        <authorList>
            <person name="Akiba N."/>
            <person name="Aono T."/>
            <person name="Toyazaki H."/>
            <person name="Sato S."/>
            <person name="Oyaizu H."/>
        </authorList>
    </citation>
    <scope>NUCLEOTIDE SEQUENCE [LARGE SCALE GENOMIC DNA]</scope>
    <source>
        <strain evidence="5">ATCC 43989 / DSM 5975 / JCM 20966 / LMG 6465 / NBRC 14845 / NCIMB 13405 / ORS 571</strain>
    </source>
</reference>
<dbReference type="PANTHER" id="PTHR42943:SF13">
    <property type="entry name" value="GLUTATHIONE S-TRANSFERASE KAPPA-RELATED"/>
    <property type="match status" value="1"/>
</dbReference>
<dbReference type="InterPro" id="IPR036249">
    <property type="entry name" value="Thioredoxin-like_sf"/>
</dbReference>
<dbReference type="GO" id="GO:0006749">
    <property type="term" value="P:glutathione metabolic process"/>
    <property type="evidence" value="ECO:0007669"/>
    <property type="project" value="TreeGrafter"/>
</dbReference>
<evidence type="ECO:0000313" key="5">
    <source>
        <dbReference type="Proteomes" id="UP000000270"/>
    </source>
</evidence>
<dbReference type="PANTHER" id="PTHR42943">
    <property type="entry name" value="GLUTATHIONE S-TRANSFERASE KAPPA"/>
    <property type="match status" value="1"/>
</dbReference>